<reference evidence="2" key="1">
    <citation type="journal article" date="2020" name="Stud. Mycol.">
        <title>101 Dothideomycetes genomes: a test case for predicting lifestyles and emergence of pathogens.</title>
        <authorList>
            <person name="Haridas S."/>
            <person name="Albert R."/>
            <person name="Binder M."/>
            <person name="Bloem J."/>
            <person name="Labutti K."/>
            <person name="Salamov A."/>
            <person name="Andreopoulos B."/>
            <person name="Baker S."/>
            <person name="Barry K."/>
            <person name="Bills G."/>
            <person name="Bluhm B."/>
            <person name="Cannon C."/>
            <person name="Castanera R."/>
            <person name="Culley D."/>
            <person name="Daum C."/>
            <person name="Ezra D."/>
            <person name="Gonzalez J."/>
            <person name="Henrissat B."/>
            <person name="Kuo A."/>
            <person name="Liang C."/>
            <person name="Lipzen A."/>
            <person name="Lutzoni F."/>
            <person name="Magnuson J."/>
            <person name="Mondo S."/>
            <person name="Nolan M."/>
            <person name="Ohm R."/>
            <person name="Pangilinan J."/>
            <person name="Park H.-J."/>
            <person name="Ramirez L."/>
            <person name="Alfaro M."/>
            <person name="Sun H."/>
            <person name="Tritt A."/>
            <person name="Yoshinaga Y."/>
            <person name="Zwiers L.-H."/>
            <person name="Turgeon B."/>
            <person name="Goodwin S."/>
            <person name="Spatafora J."/>
            <person name="Crous P."/>
            <person name="Grigoriev I."/>
        </authorList>
    </citation>
    <scope>NUCLEOTIDE SEQUENCE</scope>
    <source>
        <strain evidence="2">CBS 115976</strain>
    </source>
</reference>
<dbReference type="PANTHER" id="PTHR32487:SF8">
    <property type="entry name" value="NAD-DEPENDENT EPIMERASE_DEHYDRATASE DOMAIN-CONTAINING PROTEIN"/>
    <property type="match status" value="1"/>
</dbReference>
<dbReference type="AlphaFoldDB" id="A0A6A6UEN0"/>
<feature type="domain" description="PRISE-like Rossmann-fold" evidence="1">
    <location>
        <begin position="6"/>
        <end position="383"/>
    </location>
</feature>
<dbReference type="InterPro" id="IPR036291">
    <property type="entry name" value="NAD(P)-bd_dom_sf"/>
</dbReference>
<evidence type="ECO:0000313" key="2">
    <source>
        <dbReference type="EMBL" id="KAF2669344.1"/>
    </source>
</evidence>
<keyword evidence="3" id="KW-1185">Reference proteome</keyword>
<proteinExistence type="predicted"/>
<dbReference type="InterPro" id="IPR055222">
    <property type="entry name" value="PRISE-like_Rossmann-fold"/>
</dbReference>
<dbReference type="Proteomes" id="UP000799302">
    <property type="component" value="Unassembled WGS sequence"/>
</dbReference>
<evidence type="ECO:0000313" key="3">
    <source>
        <dbReference type="Proteomes" id="UP000799302"/>
    </source>
</evidence>
<organism evidence="2 3">
    <name type="scientific">Microthyrium microscopicum</name>
    <dbReference type="NCBI Taxonomy" id="703497"/>
    <lineage>
        <taxon>Eukaryota</taxon>
        <taxon>Fungi</taxon>
        <taxon>Dikarya</taxon>
        <taxon>Ascomycota</taxon>
        <taxon>Pezizomycotina</taxon>
        <taxon>Dothideomycetes</taxon>
        <taxon>Dothideomycetes incertae sedis</taxon>
        <taxon>Microthyriales</taxon>
        <taxon>Microthyriaceae</taxon>
        <taxon>Microthyrium</taxon>
    </lineage>
</organism>
<dbReference type="CDD" id="cd08948">
    <property type="entry name" value="5beta-POR_like_SDR_a"/>
    <property type="match status" value="1"/>
</dbReference>
<dbReference type="SUPFAM" id="SSF51735">
    <property type="entry name" value="NAD(P)-binding Rossmann-fold domains"/>
    <property type="match status" value="1"/>
</dbReference>
<protein>
    <recommendedName>
        <fullName evidence="1">PRISE-like Rossmann-fold domain-containing protein</fullName>
    </recommendedName>
</protein>
<gene>
    <name evidence="2" type="ORF">BT63DRAFT_401500</name>
</gene>
<name>A0A6A6UEN0_9PEZI</name>
<evidence type="ECO:0000259" key="1">
    <source>
        <dbReference type="Pfam" id="PF22917"/>
    </source>
</evidence>
<sequence>MTGNHALIFGASGITGWAIVNQLLKGYPSPNDFSRITALTNRPLKHEETLWPKSDKLLLTTANLMHDGGQAGLEKDLKEKVKDIDTVSHVFFFECEINVTLIDRAVKTIENLSKNLTFVVLPTGTKAYGVHLIEKFPFPEQLPMAESLPRIPEPYASEMFYYDQLDYLTKASKGKSWSWCEVIPDVIIGFVPNNNIYCLPQILGLYLSLYRYHNGKDAEVAFPGTSESWKILSNDSPQDQIACFSIYASLNPKKCGDGQRFNTAVSEPSSWSEKWPVICSYFGLKGVAPPAGGSGPQPTQYLEENASEWQKVEEKYKLVKGRVGNQRTFGGFPYFIMTMFNFDRHLDMSKFNEVWSDKEQLSTTFKDAWYTAFDRFKSAGIIPQF</sequence>
<dbReference type="OrthoDB" id="1731983at2759"/>
<dbReference type="Gene3D" id="3.40.50.720">
    <property type="entry name" value="NAD(P)-binding Rossmann-like Domain"/>
    <property type="match status" value="1"/>
</dbReference>
<accession>A0A6A6UEN0</accession>
<dbReference type="PANTHER" id="PTHR32487">
    <property type="entry name" value="3-OXO-DELTA(4,5)-STEROID 5-BETA-REDUCTASE"/>
    <property type="match status" value="1"/>
</dbReference>
<dbReference type="EMBL" id="MU004235">
    <property type="protein sequence ID" value="KAF2669344.1"/>
    <property type="molecule type" value="Genomic_DNA"/>
</dbReference>
<dbReference type="Pfam" id="PF22917">
    <property type="entry name" value="PRISE"/>
    <property type="match status" value="1"/>
</dbReference>